<dbReference type="InterPro" id="IPR036890">
    <property type="entry name" value="HATPase_C_sf"/>
</dbReference>
<dbReference type="SMART" id="SM00388">
    <property type="entry name" value="HisKA"/>
    <property type="match status" value="1"/>
</dbReference>
<evidence type="ECO:0000256" key="1">
    <source>
        <dbReference type="ARBA" id="ARBA00000085"/>
    </source>
</evidence>
<evidence type="ECO:0000256" key="4">
    <source>
        <dbReference type="ARBA" id="ARBA00022553"/>
    </source>
</evidence>
<proteinExistence type="predicted"/>
<dbReference type="CDD" id="cd00082">
    <property type="entry name" value="HisKA"/>
    <property type="match status" value="1"/>
</dbReference>
<dbReference type="InterPro" id="IPR005467">
    <property type="entry name" value="His_kinase_dom"/>
</dbReference>
<name>A0ABX1PR53_9RHOO</name>
<keyword evidence="10 13" id="KW-1133">Transmembrane helix</keyword>
<dbReference type="PANTHER" id="PTHR45569">
    <property type="entry name" value="SENSOR PROTEIN KDPD"/>
    <property type="match status" value="1"/>
</dbReference>
<feature type="domain" description="Histidine kinase" evidence="14">
    <location>
        <begin position="264"/>
        <end position="478"/>
    </location>
</feature>
<keyword evidence="16" id="KW-1185">Reference proteome</keyword>
<keyword evidence="5" id="KW-0808">Transferase</keyword>
<keyword evidence="8" id="KW-0418">Kinase</keyword>
<dbReference type="InterPro" id="IPR029016">
    <property type="entry name" value="GAF-like_dom_sf"/>
</dbReference>
<dbReference type="InterPro" id="IPR003594">
    <property type="entry name" value="HATPase_dom"/>
</dbReference>
<dbReference type="EMBL" id="WTVG01000044">
    <property type="protein sequence ID" value="NMG25865.1"/>
    <property type="molecule type" value="Genomic_DNA"/>
</dbReference>
<evidence type="ECO:0000256" key="9">
    <source>
        <dbReference type="ARBA" id="ARBA00022840"/>
    </source>
</evidence>
<comment type="caution">
    <text evidence="15">The sequence shown here is derived from an EMBL/GenBank/DDBJ whole genome shotgun (WGS) entry which is preliminary data.</text>
</comment>
<keyword evidence="7" id="KW-0547">Nucleotide-binding</keyword>
<keyword evidence="6 13" id="KW-0812">Transmembrane</keyword>
<dbReference type="Gene3D" id="3.30.450.40">
    <property type="match status" value="1"/>
</dbReference>
<dbReference type="Gene3D" id="3.30.565.10">
    <property type="entry name" value="Histidine kinase-like ATPase, C-terminal domain"/>
    <property type="match status" value="1"/>
</dbReference>
<keyword evidence="9" id="KW-0067">ATP-binding</keyword>
<dbReference type="Pfam" id="PF13493">
    <property type="entry name" value="DUF4118"/>
    <property type="match status" value="1"/>
</dbReference>
<dbReference type="Gene3D" id="1.10.287.130">
    <property type="match status" value="1"/>
</dbReference>
<evidence type="ECO:0000256" key="11">
    <source>
        <dbReference type="ARBA" id="ARBA00023012"/>
    </source>
</evidence>
<evidence type="ECO:0000256" key="7">
    <source>
        <dbReference type="ARBA" id="ARBA00022741"/>
    </source>
</evidence>
<comment type="subcellular location">
    <subcellularLocation>
        <location evidence="2">Membrane</location>
        <topology evidence="2">Multi-pass membrane protein</topology>
    </subcellularLocation>
</comment>
<dbReference type="SUPFAM" id="SSF55781">
    <property type="entry name" value="GAF domain-like"/>
    <property type="match status" value="1"/>
</dbReference>
<evidence type="ECO:0000256" key="6">
    <source>
        <dbReference type="ARBA" id="ARBA00022692"/>
    </source>
</evidence>
<evidence type="ECO:0000256" key="5">
    <source>
        <dbReference type="ARBA" id="ARBA00022679"/>
    </source>
</evidence>
<feature type="transmembrane region" description="Helical" evidence="13">
    <location>
        <begin position="21"/>
        <end position="40"/>
    </location>
</feature>
<dbReference type="SUPFAM" id="SSF47384">
    <property type="entry name" value="Homodimeric domain of signal transducing histidine kinase"/>
    <property type="match status" value="1"/>
</dbReference>
<keyword evidence="11" id="KW-0902">Two-component regulatory system</keyword>
<comment type="catalytic activity">
    <reaction evidence="1">
        <text>ATP + protein L-histidine = ADP + protein N-phospho-L-histidine.</text>
        <dbReference type="EC" id="2.7.13.3"/>
    </reaction>
</comment>
<dbReference type="PANTHER" id="PTHR45569:SF1">
    <property type="entry name" value="SENSOR PROTEIN KDPD"/>
    <property type="match status" value="1"/>
</dbReference>
<protein>
    <recommendedName>
        <fullName evidence="3">histidine kinase</fullName>
        <ecNumber evidence="3">2.7.13.3</ecNumber>
    </recommendedName>
</protein>
<dbReference type="InterPro" id="IPR038318">
    <property type="entry name" value="KdpD_sf"/>
</dbReference>
<feature type="transmembrane region" description="Helical" evidence="13">
    <location>
        <begin position="70"/>
        <end position="89"/>
    </location>
</feature>
<sequence length="487" mass="52167">MPTPARKLFAPLTDRPVGWRAYAVATAVVCSLAATSALLLRHVDPVNIVMLFPLAVLFAAVRLGRGPAVLAAFLSVGLFDFFFVAPHLTLAVSDLQYLVTFAVMLAVALITAELATGLRAQRDAAEEREKRTRALYEMGRELSGALTTEQIAEITERFVHDGFGAHAALLQADTGDDSPAANAHYPANNSRLVLPLQAPTRGRETLAIVCPGDSPGFTAEQRQLLETFATLIAIALERVHYVAVAHAAQLEMASERLRNSLLGALSHDLRTPLTALVGLADTLQLSTPPLSAEQADLVQAIRDDALRTSAQVNNLLDMARLQSGQIRLRREWQPLEEVVGAALQARARQLAHHRLSFDLPAELPLIEVDAVLMERALCNLLENAAKYTPPGSTIEIAAQAHDTHVDIIIADDGPGLPPGRERALFDKFSRGQGESGIPGVGLGLSIVQAVAEAHAGSVHAENRPGGGARFVIELPRGEPPAVPERHA</sequence>
<evidence type="ECO:0000256" key="13">
    <source>
        <dbReference type="SAM" id="Phobius"/>
    </source>
</evidence>
<evidence type="ECO:0000256" key="10">
    <source>
        <dbReference type="ARBA" id="ARBA00022989"/>
    </source>
</evidence>
<keyword evidence="12 13" id="KW-0472">Membrane</keyword>
<feature type="transmembrane region" description="Helical" evidence="13">
    <location>
        <begin position="46"/>
        <end position="63"/>
    </location>
</feature>
<reference evidence="15" key="1">
    <citation type="submission" date="2019-12" db="EMBL/GenBank/DDBJ databases">
        <title>Comparative genomics gives insights into the taxonomy of the Azoarcus-Aromatoleum group and reveals separate origins of nif in the plant-associated Azoarcus and non-plant-associated Aromatoleum sub-groups.</title>
        <authorList>
            <person name="Lafos M."/>
            <person name="Maluk M."/>
            <person name="Batista M."/>
            <person name="Junghare M."/>
            <person name="Carmona M."/>
            <person name="Faoro H."/>
            <person name="Cruz L.M."/>
            <person name="Battistoni F."/>
            <person name="De Souza E."/>
            <person name="Pedrosa F."/>
            <person name="Chen W.-M."/>
            <person name="Poole P.S."/>
            <person name="Dixon R.A."/>
            <person name="James E.K."/>
        </authorList>
    </citation>
    <scope>NUCLEOTIDE SEQUENCE</scope>
    <source>
        <strain evidence="15">LuFRes1</strain>
    </source>
</reference>
<dbReference type="InterPro" id="IPR025201">
    <property type="entry name" value="KdpD_TM"/>
</dbReference>
<evidence type="ECO:0000256" key="8">
    <source>
        <dbReference type="ARBA" id="ARBA00022777"/>
    </source>
</evidence>
<dbReference type="PROSITE" id="PS50109">
    <property type="entry name" value="HIS_KIN"/>
    <property type="match status" value="1"/>
</dbReference>
<evidence type="ECO:0000313" key="15">
    <source>
        <dbReference type="EMBL" id="NMG25865.1"/>
    </source>
</evidence>
<dbReference type="RefSeq" id="WP_169119209.1">
    <property type="nucleotide sequence ID" value="NZ_WTVG02000037.1"/>
</dbReference>
<accession>A0ABX1PR53</accession>
<gene>
    <name evidence="15" type="ORF">GO606_14270</name>
</gene>
<evidence type="ECO:0000256" key="3">
    <source>
        <dbReference type="ARBA" id="ARBA00012438"/>
    </source>
</evidence>
<feature type="transmembrane region" description="Helical" evidence="13">
    <location>
        <begin position="95"/>
        <end position="118"/>
    </location>
</feature>
<organism evidence="15 16">
    <name type="scientific">Aromatoleum anaerobium</name>
    <dbReference type="NCBI Taxonomy" id="182180"/>
    <lineage>
        <taxon>Bacteria</taxon>
        <taxon>Pseudomonadati</taxon>
        <taxon>Pseudomonadota</taxon>
        <taxon>Betaproteobacteria</taxon>
        <taxon>Rhodocyclales</taxon>
        <taxon>Rhodocyclaceae</taxon>
        <taxon>Aromatoleum</taxon>
    </lineage>
</organism>
<evidence type="ECO:0000259" key="14">
    <source>
        <dbReference type="PROSITE" id="PS50109"/>
    </source>
</evidence>
<dbReference type="Gene3D" id="1.20.120.620">
    <property type="entry name" value="Backbone structure of the membrane domain of e. Coli histidine kinase receptor kdpd"/>
    <property type="match status" value="1"/>
</dbReference>
<dbReference type="InterPro" id="IPR036097">
    <property type="entry name" value="HisK_dim/P_sf"/>
</dbReference>
<dbReference type="InterPro" id="IPR004358">
    <property type="entry name" value="Sig_transdc_His_kin-like_C"/>
</dbReference>
<dbReference type="Proteomes" id="UP000615989">
    <property type="component" value="Unassembled WGS sequence"/>
</dbReference>
<dbReference type="Pfam" id="PF02518">
    <property type="entry name" value="HATPase_c"/>
    <property type="match status" value="1"/>
</dbReference>
<keyword evidence="4" id="KW-0597">Phosphoprotein</keyword>
<dbReference type="EC" id="2.7.13.3" evidence="3"/>
<dbReference type="InterPro" id="IPR052023">
    <property type="entry name" value="Histidine_kinase_KdpD"/>
</dbReference>
<evidence type="ECO:0000256" key="12">
    <source>
        <dbReference type="ARBA" id="ARBA00023136"/>
    </source>
</evidence>
<evidence type="ECO:0000313" key="16">
    <source>
        <dbReference type="Proteomes" id="UP000615989"/>
    </source>
</evidence>
<dbReference type="SUPFAM" id="SSF55874">
    <property type="entry name" value="ATPase domain of HSP90 chaperone/DNA topoisomerase II/histidine kinase"/>
    <property type="match status" value="1"/>
</dbReference>
<dbReference type="SMART" id="SM00387">
    <property type="entry name" value="HATPase_c"/>
    <property type="match status" value="1"/>
</dbReference>
<evidence type="ECO:0000256" key="2">
    <source>
        <dbReference type="ARBA" id="ARBA00004141"/>
    </source>
</evidence>
<dbReference type="Pfam" id="PF00512">
    <property type="entry name" value="HisKA"/>
    <property type="match status" value="1"/>
</dbReference>
<dbReference type="PRINTS" id="PR00344">
    <property type="entry name" value="BCTRLSENSOR"/>
</dbReference>
<dbReference type="CDD" id="cd00075">
    <property type="entry name" value="HATPase"/>
    <property type="match status" value="1"/>
</dbReference>
<dbReference type="InterPro" id="IPR003661">
    <property type="entry name" value="HisK_dim/P_dom"/>
</dbReference>